<dbReference type="STRING" id="208445.SAMN04489727_4229"/>
<protein>
    <submittedName>
        <fullName evidence="6">Cellulase family 5</fullName>
    </submittedName>
</protein>
<dbReference type="Proteomes" id="UP000199622">
    <property type="component" value="Unassembled WGS sequence"/>
</dbReference>
<dbReference type="InterPro" id="IPR017853">
    <property type="entry name" value="GH"/>
</dbReference>
<dbReference type="SUPFAM" id="SSF51445">
    <property type="entry name" value="(Trans)glycosidases"/>
    <property type="match status" value="1"/>
</dbReference>
<keyword evidence="7" id="KW-1185">Reference proteome</keyword>
<dbReference type="PANTHER" id="PTHR31297:SF17">
    <property type="entry name" value="ENDOGLUCANASE"/>
    <property type="match status" value="1"/>
</dbReference>
<keyword evidence="2 4" id="KW-0378">Hydrolase</keyword>
<accession>A0A1H4TJW4</accession>
<evidence type="ECO:0000256" key="3">
    <source>
        <dbReference type="ARBA" id="ARBA00023295"/>
    </source>
</evidence>
<evidence type="ECO:0000256" key="2">
    <source>
        <dbReference type="ARBA" id="ARBA00022801"/>
    </source>
</evidence>
<proteinExistence type="inferred from homology"/>
<evidence type="ECO:0000256" key="4">
    <source>
        <dbReference type="RuleBase" id="RU361153"/>
    </source>
</evidence>
<dbReference type="Gene3D" id="3.20.20.80">
    <property type="entry name" value="Glycosidases"/>
    <property type="match status" value="1"/>
</dbReference>
<organism evidence="6 7">
    <name type="scientific">Amycolatopsis tolypomycina</name>
    <dbReference type="NCBI Taxonomy" id="208445"/>
    <lineage>
        <taxon>Bacteria</taxon>
        <taxon>Bacillati</taxon>
        <taxon>Actinomycetota</taxon>
        <taxon>Actinomycetes</taxon>
        <taxon>Pseudonocardiales</taxon>
        <taxon>Pseudonocardiaceae</taxon>
        <taxon>Amycolatopsis</taxon>
    </lineage>
</organism>
<name>A0A1H4TJW4_9PSEU</name>
<dbReference type="GO" id="GO:0009251">
    <property type="term" value="P:glucan catabolic process"/>
    <property type="evidence" value="ECO:0007669"/>
    <property type="project" value="TreeGrafter"/>
</dbReference>
<comment type="similarity">
    <text evidence="4">Belongs to the glycosyl hydrolase 5 (cellulase A) family.</text>
</comment>
<dbReference type="InterPro" id="IPR001547">
    <property type="entry name" value="Glyco_hydro_5"/>
</dbReference>
<sequence length="305" mass="33640">MAPVNLGRGINFGNALDALDGGPRLPLEHRYFDAVAAAGFDTVRLPARWSAHAAAAPPYTIDPAFLRRVDAGAAAALDRGLQVVLNVHHYSELCAAPEEHRPRFLALWRQIAVHYAGHDNRLCFELLNEPRDALTADRWNTLLAEALAVVRDACPERTVIVGAAEMNSPDALPALAVPDDDHLVATVHYYAPFEFTHQNAGWVPGAERWLGRGWGTPADEDAVRDDLARVAEWGRDRGLPVFLGEFGAFSAADMAARARWTAFVRTEAERLGLSWAYWEFGTDFGAFDPELAAWREPLRRALLGR</sequence>
<evidence type="ECO:0000259" key="5">
    <source>
        <dbReference type="Pfam" id="PF00150"/>
    </source>
</evidence>
<reference evidence="7" key="1">
    <citation type="submission" date="2016-10" db="EMBL/GenBank/DDBJ databases">
        <authorList>
            <person name="Varghese N."/>
            <person name="Submissions S."/>
        </authorList>
    </citation>
    <scope>NUCLEOTIDE SEQUENCE [LARGE SCALE GENOMIC DNA]</scope>
    <source>
        <strain evidence="7">DSM 44544</strain>
    </source>
</reference>
<dbReference type="PANTHER" id="PTHR31297">
    <property type="entry name" value="GLUCAN ENDO-1,6-BETA-GLUCOSIDASE B"/>
    <property type="match status" value="1"/>
</dbReference>
<dbReference type="GO" id="GO:0009986">
    <property type="term" value="C:cell surface"/>
    <property type="evidence" value="ECO:0007669"/>
    <property type="project" value="TreeGrafter"/>
</dbReference>
<dbReference type="EMBL" id="FNSO01000004">
    <property type="protein sequence ID" value="SEC56742.1"/>
    <property type="molecule type" value="Genomic_DNA"/>
</dbReference>
<evidence type="ECO:0000313" key="7">
    <source>
        <dbReference type="Proteomes" id="UP000199622"/>
    </source>
</evidence>
<feature type="domain" description="Glycoside hydrolase family 5" evidence="5">
    <location>
        <begin position="28"/>
        <end position="281"/>
    </location>
</feature>
<keyword evidence="3 4" id="KW-0326">Glycosidase</keyword>
<evidence type="ECO:0000313" key="6">
    <source>
        <dbReference type="EMBL" id="SEC56742.1"/>
    </source>
</evidence>
<keyword evidence="1" id="KW-0732">Signal</keyword>
<gene>
    <name evidence="6" type="ORF">SAMN04489727_4229</name>
</gene>
<dbReference type="AlphaFoldDB" id="A0A1H4TJW4"/>
<evidence type="ECO:0000256" key="1">
    <source>
        <dbReference type="ARBA" id="ARBA00022729"/>
    </source>
</evidence>
<dbReference type="InterPro" id="IPR050386">
    <property type="entry name" value="Glycosyl_hydrolase_5"/>
</dbReference>
<dbReference type="GO" id="GO:0008422">
    <property type="term" value="F:beta-glucosidase activity"/>
    <property type="evidence" value="ECO:0007669"/>
    <property type="project" value="TreeGrafter"/>
</dbReference>
<dbReference type="Pfam" id="PF00150">
    <property type="entry name" value="Cellulase"/>
    <property type="match status" value="1"/>
</dbReference>
<dbReference type="GO" id="GO:0005576">
    <property type="term" value="C:extracellular region"/>
    <property type="evidence" value="ECO:0007669"/>
    <property type="project" value="TreeGrafter"/>
</dbReference>